<dbReference type="OrthoDB" id="9032123at2"/>
<evidence type="ECO:0000256" key="1">
    <source>
        <dbReference type="SAM" id="MobiDB-lite"/>
    </source>
</evidence>
<comment type="caution">
    <text evidence="2">The sequence shown here is derived from an EMBL/GenBank/DDBJ whole genome shotgun (WGS) entry which is preliminary data.</text>
</comment>
<reference evidence="3" key="1">
    <citation type="submission" date="2017-06" db="EMBL/GenBank/DDBJ databases">
        <authorList>
            <person name="LiPuma J."/>
            <person name="Spilker T."/>
        </authorList>
    </citation>
    <scope>NUCLEOTIDE SEQUENCE [LARGE SCALE GENOMIC DNA]</scope>
    <source>
        <strain evidence="3">AU17325</strain>
    </source>
</reference>
<feature type="compositionally biased region" description="Polar residues" evidence="1">
    <location>
        <begin position="30"/>
        <end position="42"/>
    </location>
</feature>
<dbReference type="EMBL" id="NKFA01000029">
    <property type="protein sequence ID" value="OXI35391.1"/>
    <property type="molecule type" value="Genomic_DNA"/>
</dbReference>
<protein>
    <submittedName>
        <fullName evidence="2">Uncharacterized protein</fullName>
    </submittedName>
</protein>
<name>A0A228HYZ0_9BURK</name>
<sequence>MSELLQIAPGGVFSSDVLGADWVRKHQSGAEGTQSMTQQSSAVKERDQAGRTGIPGQLSLL</sequence>
<dbReference type="AlphaFoldDB" id="A0A228HYZ0"/>
<feature type="region of interest" description="Disordered" evidence="1">
    <location>
        <begin position="24"/>
        <end position="61"/>
    </location>
</feature>
<proteinExistence type="predicted"/>
<gene>
    <name evidence="2" type="ORF">CFB84_37600</name>
</gene>
<accession>A0A228HYZ0</accession>
<evidence type="ECO:0000313" key="3">
    <source>
        <dbReference type="Proteomes" id="UP000214600"/>
    </source>
</evidence>
<evidence type="ECO:0000313" key="2">
    <source>
        <dbReference type="EMBL" id="OXI35391.1"/>
    </source>
</evidence>
<organism evidence="2 3">
    <name type="scientific">Burkholderia aenigmatica</name>
    <dbReference type="NCBI Taxonomy" id="2015348"/>
    <lineage>
        <taxon>Bacteria</taxon>
        <taxon>Pseudomonadati</taxon>
        <taxon>Pseudomonadota</taxon>
        <taxon>Betaproteobacteria</taxon>
        <taxon>Burkholderiales</taxon>
        <taxon>Burkholderiaceae</taxon>
        <taxon>Burkholderia</taxon>
        <taxon>Burkholderia cepacia complex</taxon>
    </lineage>
</organism>
<dbReference type="Proteomes" id="UP000214600">
    <property type="component" value="Unassembled WGS sequence"/>
</dbReference>
<reference evidence="2 3" key="2">
    <citation type="submission" date="2017-08" db="EMBL/GenBank/DDBJ databases">
        <title>WGS of novel Burkholderia cepaca complex species.</title>
        <authorList>
            <person name="Lipuma J."/>
            <person name="Spilker T."/>
        </authorList>
    </citation>
    <scope>NUCLEOTIDE SEQUENCE [LARGE SCALE GENOMIC DNA]</scope>
    <source>
        <strain evidence="2 3">AU17325</strain>
    </source>
</reference>